<evidence type="ECO:0000313" key="5">
    <source>
        <dbReference type="Proteomes" id="UP000051295"/>
    </source>
</evidence>
<evidence type="ECO:0000256" key="2">
    <source>
        <dbReference type="SAM" id="SignalP"/>
    </source>
</evidence>
<dbReference type="Proteomes" id="UP000051295">
    <property type="component" value="Unassembled WGS sequence"/>
</dbReference>
<dbReference type="Gene3D" id="2.30.30.40">
    <property type="entry name" value="SH3 Domains"/>
    <property type="match status" value="1"/>
</dbReference>
<sequence length="237" mass="25459">MWRFILVTFAFLAFAFWEMSGGADYAPGANSIQAQWNQPDPAPAEASETRTAAADPAPRAEPEQIEVPTAQKPERFQITLASIGEMAEAGAAQETARTERVEDKARFLTQPETSEDNAVLAALQDGGEAAEDVRRDWPGAIELFEQQASQAKLRREAEAAARSARADSSGMDLRFVTATSANMRGGPGTDYARLGSLDEGAEVAVLSAPGNGWLELEVVDTGEIGWMADWLVSEPAQ</sequence>
<gene>
    <name evidence="4" type="ORF">XM53_13615</name>
</gene>
<evidence type="ECO:0000259" key="3">
    <source>
        <dbReference type="PROSITE" id="PS51781"/>
    </source>
</evidence>
<dbReference type="InterPro" id="IPR003646">
    <property type="entry name" value="SH3-like_bac-type"/>
</dbReference>
<dbReference type="Pfam" id="PF08239">
    <property type="entry name" value="SH3_3"/>
    <property type="match status" value="1"/>
</dbReference>
<dbReference type="STRING" id="1641875.XM53_13615"/>
<dbReference type="PROSITE" id="PS51781">
    <property type="entry name" value="SH3B"/>
    <property type="match status" value="1"/>
</dbReference>
<feature type="region of interest" description="Disordered" evidence="1">
    <location>
        <begin position="34"/>
        <end position="71"/>
    </location>
</feature>
<dbReference type="AlphaFoldDB" id="A0A0T5NSN4"/>
<dbReference type="SMART" id="SM00287">
    <property type="entry name" value="SH3b"/>
    <property type="match status" value="1"/>
</dbReference>
<dbReference type="EMBL" id="LAXJ01000015">
    <property type="protein sequence ID" value="KRS11949.1"/>
    <property type="molecule type" value="Genomic_DNA"/>
</dbReference>
<evidence type="ECO:0000313" key="4">
    <source>
        <dbReference type="EMBL" id="KRS11949.1"/>
    </source>
</evidence>
<dbReference type="OrthoDB" id="7433551at2"/>
<name>A0A0T5NSN4_9RHOB</name>
<evidence type="ECO:0000256" key="1">
    <source>
        <dbReference type="SAM" id="MobiDB-lite"/>
    </source>
</evidence>
<feature type="chain" id="PRO_5006663867" description="SH3b domain-containing protein" evidence="2">
    <location>
        <begin position="26"/>
        <end position="237"/>
    </location>
</feature>
<feature type="domain" description="SH3b" evidence="3">
    <location>
        <begin position="171"/>
        <end position="235"/>
    </location>
</feature>
<keyword evidence="2" id="KW-0732">Signal</keyword>
<accession>A0A0T5NSN4</accession>
<comment type="caution">
    <text evidence="4">The sequence shown here is derived from an EMBL/GenBank/DDBJ whole genome shotgun (WGS) entry which is preliminary data.</text>
</comment>
<dbReference type="RefSeq" id="WP_057794226.1">
    <property type="nucleotide sequence ID" value="NZ_LAXJ01000015.1"/>
</dbReference>
<proteinExistence type="predicted"/>
<dbReference type="PATRIC" id="fig|1641875.4.peg.519"/>
<feature type="signal peptide" evidence="2">
    <location>
        <begin position="1"/>
        <end position="25"/>
    </location>
</feature>
<reference evidence="4 5" key="1">
    <citation type="submission" date="2015-04" db="EMBL/GenBank/DDBJ databases">
        <title>The draft genome sequence of Roseovarius sp.R12b.</title>
        <authorList>
            <person name="Li G."/>
            <person name="Lai Q."/>
            <person name="Shao Z."/>
            <person name="Yan P."/>
        </authorList>
    </citation>
    <scope>NUCLEOTIDE SEQUENCE [LARGE SCALE GENOMIC DNA]</scope>
    <source>
        <strain evidence="4 5">R12B</strain>
    </source>
</reference>
<organism evidence="4 5">
    <name type="scientific">Roseovarius atlanticus</name>
    <dbReference type="NCBI Taxonomy" id="1641875"/>
    <lineage>
        <taxon>Bacteria</taxon>
        <taxon>Pseudomonadati</taxon>
        <taxon>Pseudomonadota</taxon>
        <taxon>Alphaproteobacteria</taxon>
        <taxon>Rhodobacterales</taxon>
        <taxon>Roseobacteraceae</taxon>
        <taxon>Roseovarius</taxon>
    </lineage>
</organism>
<protein>
    <recommendedName>
        <fullName evidence="3">SH3b domain-containing protein</fullName>
    </recommendedName>
</protein>
<keyword evidence="5" id="KW-1185">Reference proteome</keyword>